<feature type="compositionally biased region" description="Acidic residues" evidence="1">
    <location>
        <begin position="713"/>
        <end position="728"/>
    </location>
</feature>
<feature type="compositionally biased region" description="Basic and acidic residues" evidence="1">
    <location>
        <begin position="274"/>
        <end position="283"/>
    </location>
</feature>
<protein>
    <submittedName>
        <fullName evidence="2">Uncharacterized protein</fullName>
    </submittedName>
</protein>
<feature type="compositionally biased region" description="Polar residues" evidence="1">
    <location>
        <begin position="394"/>
        <end position="406"/>
    </location>
</feature>
<organism evidence="2 3">
    <name type="scientific">Aplosporella prunicola CBS 121167</name>
    <dbReference type="NCBI Taxonomy" id="1176127"/>
    <lineage>
        <taxon>Eukaryota</taxon>
        <taxon>Fungi</taxon>
        <taxon>Dikarya</taxon>
        <taxon>Ascomycota</taxon>
        <taxon>Pezizomycotina</taxon>
        <taxon>Dothideomycetes</taxon>
        <taxon>Dothideomycetes incertae sedis</taxon>
        <taxon>Botryosphaeriales</taxon>
        <taxon>Aplosporellaceae</taxon>
        <taxon>Aplosporella</taxon>
    </lineage>
</organism>
<feature type="compositionally biased region" description="Basic residues" evidence="1">
    <location>
        <begin position="488"/>
        <end position="497"/>
    </location>
</feature>
<feature type="compositionally biased region" description="Basic and acidic residues" evidence="1">
    <location>
        <begin position="296"/>
        <end position="344"/>
    </location>
</feature>
<dbReference type="GeneID" id="54297665"/>
<dbReference type="OrthoDB" id="4152802at2759"/>
<feature type="compositionally biased region" description="Basic residues" evidence="1">
    <location>
        <begin position="185"/>
        <end position="197"/>
    </location>
</feature>
<feature type="region of interest" description="Disordered" evidence="1">
    <location>
        <begin position="421"/>
        <end position="812"/>
    </location>
</feature>
<sequence length="855" mass="94051">MPVWPFGRRKGRRSRLNPEGPVAVEAKTANILDRRSSRRSRRRSIRRDSTNRTGSASRQSLTNKGRDMGPSSTAKPRHCADDITPLPATLTSGTSPHLRPTTREHADSPITAHPDMLPNQSHTSLYMAKERGKLQKRRSEDGPPRTMSTKRSRKDPIREEEIRQMSAPVPVKRSADNSGSMTRRDSKKARKGLHRHFDRPTSDLSLPTNNSLRSSLSGGSGSDYASFKVSSLDVFAPRPTIRYSGSPPFYQNPVDRAQNDSRADSRRKSPISKETLKESKTIDDLADDMDSGTLRELMERDARRKERKRQADEERLRRKLERRAEKQRQKEQTRDSDAATRAGKELNAALGLAIENGKPVKGKESTVERGTENTGTYLDYPADSHIPKIPSEGQAGTSYSPVPQTPTEDAVIEDAHAIRYSRPNMSPPHSPAHQHARGSSNVSELPELTHEVTPTASENPSAITRSSSFNRRSSDVSSSRRGGWWSAFRRRPSALKRRSMDQGTAVTAPSEVSFSNTSRESMGRQPLPPHLVQQPGRKRSGTPVRTQSKFREELPERHDRTPLSPPDSRVQSPEFAGSTHNTVRPGQNLRIEPGAANAGAALDDTPGKIRTDSPVSPGARTSAVVPASLASVDSEASWLSGKPMKRASNPAYWRTSFGSASTRRPREDFTASYEELGIPDDEYFRRLTPGPEGPMHSTSRKPSSDALAADADAGAEDTEITPESEQPEEAVFRNDAAHRPTVVHRQERAKSQEGLLSYWAEEAAEAEPTSAGAEDAMEGVEPATPVEVGSIQDLPSEEDSPEIKRASSVNIKNQVKRFSASSAKLLDISRSGSLRSNSFDPTRTGSMPPVESPAE</sequence>
<feature type="compositionally biased region" description="Basic and acidic residues" evidence="1">
    <location>
        <begin position="154"/>
        <end position="163"/>
    </location>
</feature>
<feature type="compositionally biased region" description="Polar residues" evidence="1">
    <location>
        <begin position="830"/>
        <end position="845"/>
    </location>
</feature>
<feature type="compositionally biased region" description="Polar residues" evidence="1">
    <location>
        <begin position="452"/>
        <end position="464"/>
    </location>
</feature>
<feature type="region of interest" description="Disordered" evidence="1">
    <location>
        <begin position="1"/>
        <end position="223"/>
    </location>
</feature>
<feature type="compositionally biased region" description="Low complexity" evidence="1">
    <location>
        <begin position="465"/>
        <end position="487"/>
    </location>
</feature>
<dbReference type="Proteomes" id="UP000799438">
    <property type="component" value="Unassembled WGS sequence"/>
</dbReference>
<feature type="region of interest" description="Disordered" evidence="1">
    <location>
        <begin position="826"/>
        <end position="855"/>
    </location>
</feature>
<name>A0A6A6BLR2_9PEZI</name>
<evidence type="ECO:0000313" key="2">
    <source>
        <dbReference type="EMBL" id="KAF2143777.1"/>
    </source>
</evidence>
<reference evidence="2" key="1">
    <citation type="journal article" date="2020" name="Stud. Mycol.">
        <title>101 Dothideomycetes genomes: a test case for predicting lifestyles and emergence of pathogens.</title>
        <authorList>
            <person name="Haridas S."/>
            <person name="Albert R."/>
            <person name="Binder M."/>
            <person name="Bloem J."/>
            <person name="Labutti K."/>
            <person name="Salamov A."/>
            <person name="Andreopoulos B."/>
            <person name="Baker S."/>
            <person name="Barry K."/>
            <person name="Bills G."/>
            <person name="Bluhm B."/>
            <person name="Cannon C."/>
            <person name="Castanera R."/>
            <person name="Culley D."/>
            <person name="Daum C."/>
            <person name="Ezra D."/>
            <person name="Gonzalez J."/>
            <person name="Henrissat B."/>
            <person name="Kuo A."/>
            <person name="Liang C."/>
            <person name="Lipzen A."/>
            <person name="Lutzoni F."/>
            <person name="Magnuson J."/>
            <person name="Mondo S."/>
            <person name="Nolan M."/>
            <person name="Ohm R."/>
            <person name="Pangilinan J."/>
            <person name="Park H.-J."/>
            <person name="Ramirez L."/>
            <person name="Alfaro M."/>
            <person name="Sun H."/>
            <person name="Tritt A."/>
            <person name="Yoshinaga Y."/>
            <person name="Zwiers L.-H."/>
            <person name="Turgeon B."/>
            <person name="Goodwin S."/>
            <person name="Spatafora J."/>
            <person name="Crous P."/>
            <person name="Grigoriev I."/>
        </authorList>
    </citation>
    <scope>NUCLEOTIDE SEQUENCE</scope>
    <source>
        <strain evidence="2">CBS 121167</strain>
    </source>
</reference>
<feature type="compositionally biased region" description="Basic and acidic residues" evidence="1">
    <location>
        <begin position="257"/>
        <end position="267"/>
    </location>
</feature>
<feature type="compositionally biased region" description="Polar residues" evidence="1">
    <location>
        <begin position="501"/>
        <end position="520"/>
    </location>
</feature>
<evidence type="ECO:0000313" key="3">
    <source>
        <dbReference type="Proteomes" id="UP000799438"/>
    </source>
</evidence>
<feature type="compositionally biased region" description="Basic and acidic residues" evidence="1">
    <location>
        <begin position="730"/>
        <end position="751"/>
    </location>
</feature>
<accession>A0A6A6BLR2</accession>
<feature type="compositionally biased region" description="Basic and acidic residues" evidence="1">
    <location>
        <begin position="128"/>
        <end position="143"/>
    </location>
</feature>
<feature type="region of interest" description="Disordered" evidence="1">
    <location>
        <begin position="242"/>
        <end position="406"/>
    </location>
</feature>
<feature type="compositionally biased region" description="Basic and acidic residues" evidence="1">
    <location>
        <begin position="549"/>
        <end position="561"/>
    </location>
</feature>
<feature type="compositionally biased region" description="Polar residues" evidence="1">
    <location>
        <begin position="51"/>
        <end position="63"/>
    </location>
</feature>
<dbReference type="AlphaFoldDB" id="A0A6A6BLR2"/>
<feature type="compositionally biased region" description="Basic and acidic residues" evidence="1">
    <location>
        <begin position="361"/>
        <end position="371"/>
    </location>
</feature>
<feature type="compositionally biased region" description="Basic residues" evidence="1">
    <location>
        <begin position="36"/>
        <end position="45"/>
    </location>
</feature>
<evidence type="ECO:0000256" key="1">
    <source>
        <dbReference type="SAM" id="MobiDB-lite"/>
    </source>
</evidence>
<keyword evidence="3" id="KW-1185">Reference proteome</keyword>
<gene>
    <name evidence="2" type="ORF">K452DRAFT_285817</name>
</gene>
<proteinExistence type="predicted"/>
<dbReference type="RefSeq" id="XP_033399489.1">
    <property type="nucleotide sequence ID" value="XM_033540169.1"/>
</dbReference>
<dbReference type="EMBL" id="ML995481">
    <property type="protein sequence ID" value="KAF2143777.1"/>
    <property type="molecule type" value="Genomic_DNA"/>
</dbReference>